<evidence type="ECO:0000256" key="1">
    <source>
        <dbReference type="SAM" id="Phobius"/>
    </source>
</evidence>
<dbReference type="InterPro" id="IPR011733">
    <property type="entry name" value="CHP02185_IM"/>
</dbReference>
<dbReference type="Proteomes" id="UP001314681">
    <property type="component" value="Unassembled WGS sequence"/>
</dbReference>
<comment type="caution">
    <text evidence="2">The sequence shown here is derived from an EMBL/GenBank/DDBJ whole genome shotgun (WGS) entry which is preliminary data.</text>
</comment>
<dbReference type="RefSeq" id="WP_158352505.1">
    <property type="nucleotide sequence ID" value="NZ_JAHQCX010000006.1"/>
</dbReference>
<keyword evidence="1" id="KW-0812">Transmembrane</keyword>
<dbReference type="Pfam" id="PF09605">
    <property type="entry name" value="Trep_Strep"/>
    <property type="match status" value="1"/>
</dbReference>
<keyword evidence="3" id="KW-1185">Reference proteome</keyword>
<feature type="transmembrane region" description="Helical" evidence="1">
    <location>
        <begin position="157"/>
        <end position="185"/>
    </location>
</feature>
<sequence>MEKKNKWAVRDVITTVLLTILLIVIQLIVNMICMANDFVSMVLSVGITMLLCAPVYFLMVSRVHKRFVSMVYMTILGLVFLLMGNWYLLPYYMVAGIICEGILWKNGWESCKKITAAWTAASLLYNGVNLLPIWFFWDTYETFALSSGMEQGYIDSFVRYYTSAGWLVFIILFTTACGFAGSLIGSRLIGKHFKKAGVL</sequence>
<feature type="transmembrane region" description="Helical" evidence="1">
    <location>
        <begin position="38"/>
        <end position="60"/>
    </location>
</feature>
<feature type="transmembrane region" description="Helical" evidence="1">
    <location>
        <begin position="12"/>
        <end position="32"/>
    </location>
</feature>
<accession>A0ABS6K7U4</accession>
<reference evidence="2 3" key="1">
    <citation type="submission" date="2021-06" db="EMBL/GenBank/DDBJ databases">
        <title>Description of novel taxa of the family Lachnospiraceae.</title>
        <authorList>
            <person name="Chaplin A.V."/>
            <person name="Sokolova S.R."/>
            <person name="Pikina A.P."/>
            <person name="Korzhanova M."/>
            <person name="Belova V."/>
            <person name="Korostin D."/>
            <person name="Efimov B.A."/>
        </authorList>
    </citation>
    <scope>NUCLEOTIDE SEQUENCE [LARGE SCALE GENOMIC DNA]</scope>
    <source>
        <strain evidence="2 3">ASD4241</strain>
    </source>
</reference>
<dbReference type="NCBIfam" id="TIGR02185">
    <property type="entry name" value="Trep_Strep"/>
    <property type="match status" value="1"/>
</dbReference>
<keyword evidence="1" id="KW-1133">Transmembrane helix</keyword>
<feature type="transmembrane region" description="Helical" evidence="1">
    <location>
        <begin position="67"/>
        <end position="83"/>
    </location>
</feature>
<protein>
    <submittedName>
        <fullName evidence="2">MptD family putative ECF transporter S component</fullName>
    </submittedName>
</protein>
<feature type="transmembrane region" description="Helical" evidence="1">
    <location>
        <begin position="116"/>
        <end position="137"/>
    </location>
</feature>
<name>A0ABS6K7U4_9FIRM</name>
<evidence type="ECO:0000313" key="2">
    <source>
        <dbReference type="EMBL" id="MBU9726589.1"/>
    </source>
</evidence>
<dbReference type="EMBL" id="JAHQCX010000006">
    <property type="protein sequence ID" value="MBU9726589.1"/>
    <property type="molecule type" value="Genomic_DNA"/>
</dbReference>
<organism evidence="2 3">
    <name type="scientific">Diplocloster modestus</name>
    <dbReference type="NCBI Taxonomy" id="2850322"/>
    <lineage>
        <taxon>Bacteria</taxon>
        <taxon>Bacillati</taxon>
        <taxon>Bacillota</taxon>
        <taxon>Clostridia</taxon>
        <taxon>Lachnospirales</taxon>
        <taxon>Lachnospiraceae</taxon>
        <taxon>Diplocloster</taxon>
    </lineage>
</organism>
<evidence type="ECO:0000313" key="3">
    <source>
        <dbReference type="Proteomes" id="UP001314681"/>
    </source>
</evidence>
<proteinExistence type="predicted"/>
<gene>
    <name evidence="2" type="ORF">KTH90_11240</name>
</gene>
<keyword evidence="1" id="KW-0472">Membrane</keyword>